<accession>A0A2K3KNR2</accession>
<dbReference type="EMBL" id="ASHM01218327">
    <property type="protein sequence ID" value="PNX67906.1"/>
    <property type="molecule type" value="Genomic_DNA"/>
</dbReference>
<dbReference type="Proteomes" id="UP000236291">
    <property type="component" value="Unassembled WGS sequence"/>
</dbReference>
<gene>
    <name evidence="1" type="ORF">L195_g063734</name>
</gene>
<proteinExistence type="predicted"/>
<name>A0A2K3KNR2_TRIPR</name>
<protein>
    <submittedName>
        <fullName evidence="1">Uncharacterized protein</fullName>
    </submittedName>
</protein>
<feature type="non-terminal residue" evidence="1">
    <location>
        <position position="11"/>
    </location>
</feature>
<reference evidence="1 2" key="2">
    <citation type="journal article" date="2017" name="Front. Plant Sci.">
        <title>Gene Classification and Mining of Molecular Markers Useful in Red Clover (Trifolium pratense) Breeding.</title>
        <authorList>
            <person name="Istvanek J."/>
            <person name="Dluhosova J."/>
            <person name="Dluhos P."/>
            <person name="Patkova L."/>
            <person name="Nedelnik J."/>
            <person name="Repkova J."/>
        </authorList>
    </citation>
    <scope>NUCLEOTIDE SEQUENCE [LARGE SCALE GENOMIC DNA]</scope>
    <source>
        <strain evidence="2">cv. Tatra</strain>
        <tissue evidence="1">Young leaves</tissue>
    </source>
</reference>
<evidence type="ECO:0000313" key="2">
    <source>
        <dbReference type="Proteomes" id="UP000236291"/>
    </source>
</evidence>
<reference evidence="1 2" key="1">
    <citation type="journal article" date="2014" name="Am. J. Bot.">
        <title>Genome assembly and annotation for red clover (Trifolium pratense; Fabaceae).</title>
        <authorList>
            <person name="Istvanek J."/>
            <person name="Jaros M."/>
            <person name="Krenek A."/>
            <person name="Repkova J."/>
        </authorList>
    </citation>
    <scope>NUCLEOTIDE SEQUENCE [LARGE SCALE GENOMIC DNA]</scope>
    <source>
        <strain evidence="2">cv. Tatra</strain>
        <tissue evidence="1">Young leaves</tissue>
    </source>
</reference>
<sequence length="11" mass="1258">MLGMRSYLLAC</sequence>
<evidence type="ECO:0000313" key="1">
    <source>
        <dbReference type="EMBL" id="PNX67906.1"/>
    </source>
</evidence>
<comment type="caution">
    <text evidence="1">The sequence shown here is derived from an EMBL/GenBank/DDBJ whole genome shotgun (WGS) entry which is preliminary data.</text>
</comment>
<organism evidence="1 2">
    <name type="scientific">Trifolium pratense</name>
    <name type="common">Red clover</name>
    <dbReference type="NCBI Taxonomy" id="57577"/>
    <lineage>
        <taxon>Eukaryota</taxon>
        <taxon>Viridiplantae</taxon>
        <taxon>Streptophyta</taxon>
        <taxon>Embryophyta</taxon>
        <taxon>Tracheophyta</taxon>
        <taxon>Spermatophyta</taxon>
        <taxon>Magnoliopsida</taxon>
        <taxon>eudicotyledons</taxon>
        <taxon>Gunneridae</taxon>
        <taxon>Pentapetalae</taxon>
        <taxon>rosids</taxon>
        <taxon>fabids</taxon>
        <taxon>Fabales</taxon>
        <taxon>Fabaceae</taxon>
        <taxon>Papilionoideae</taxon>
        <taxon>50 kb inversion clade</taxon>
        <taxon>NPAAA clade</taxon>
        <taxon>Hologalegina</taxon>
        <taxon>IRL clade</taxon>
        <taxon>Trifolieae</taxon>
        <taxon>Trifolium</taxon>
    </lineage>
</organism>